<feature type="region of interest" description="Disordered" evidence="1">
    <location>
        <begin position="601"/>
        <end position="687"/>
    </location>
</feature>
<feature type="region of interest" description="Disordered" evidence="1">
    <location>
        <begin position="47"/>
        <end position="108"/>
    </location>
</feature>
<evidence type="ECO:0000313" key="3">
    <source>
        <dbReference type="Proteomes" id="UP000504603"/>
    </source>
</evidence>
<keyword evidence="3" id="KW-1185">Reference proteome</keyword>
<dbReference type="InterPro" id="IPR000313">
    <property type="entry name" value="PWWP_dom"/>
</dbReference>
<dbReference type="Proteomes" id="UP000504603">
    <property type="component" value="Unplaced"/>
</dbReference>
<feature type="compositionally biased region" description="Basic residues" evidence="1">
    <location>
        <begin position="722"/>
        <end position="740"/>
    </location>
</feature>
<feature type="compositionally biased region" description="Basic and acidic residues" evidence="1">
    <location>
        <begin position="89"/>
        <end position="101"/>
    </location>
</feature>
<gene>
    <name evidence="4" type="primary">LOC111015004</name>
</gene>
<reference evidence="4" key="1">
    <citation type="submission" date="2025-08" db="UniProtKB">
        <authorList>
            <consortium name="RefSeq"/>
        </authorList>
    </citation>
    <scope>IDENTIFICATION</scope>
    <source>
        <strain evidence="4">OHB3-1</strain>
    </source>
</reference>
<dbReference type="Gene3D" id="2.30.30.140">
    <property type="match status" value="1"/>
</dbReference>
<dbReference type="SUPFAM" id="SSF63748">
    <property type="entry name" value="Tudor/PWWP/MBT"/>
    <property type="match status" value="1"/>
</dbReference>
<evidence type="ECO:0000313" key="4">
    <source>
        <dbReference type="RefSeq" id="XP_022145594.1"/>
    </source>
</evidence>
<organism evidence="3 4">
    <name type="scientific">Momordica charantia</name>
    <name type="common">Bitter gourd</name>
    <name type="synonym">Balsam pear</name>
    <dbReference type="NCBI Taxonomy" id="3673"/>
    <lineage>
        <taxon>Eukaryota</taxon>
        <taxon>Viridiplantae</taxon>
        <taxon>Streptophyta</taxon>
        <taxon>Embryophyta</taxon>
        <taxon>Tracheophyta</taxon>
        <taxon>Spermatophyta</taxon>
        <taxon>Magnoliopsida</taxon>
        <taxon>eudicotyledons</taxon>
        <taxon>Gunneridae</taxon>
        <taxon>Pentapetalae</taxon>
        <taxon>rosids</taxon>
        <taxon>fabids</taxon>
        <taxon>Cucurbitales</taxon>
        <taxon>Cucurbitaceae</taxon>
        <taxon>Momordiceae</taxon>
        <taxon>Momordica</taxon>
    </lineage>
</organism>
<proteinExistence type="predicted"/>
<evidence type="ECO:0000256" key="1">
    <source>
        <dbReference type="SAM" id="MobiDB-lite"/>
    </source>
</evidence>
<evidence type="ECO:0000259" key="2">
    <source>
        <dbReference type="PROSITE" id="PS50812"/>
    </source>
</evidence>
<name>A0A6J1CVQ4_MOMCH</name>
<dbReference type="Pfam" id="PF00855">
    <property type="entry name" value="PWWP"/>
    <property type="match status" value="1"/>
</dbReference>
<accession>A0A6J1CVQ4</accession>
<dbReference type="GeneID" id="111015004"/>
<feature type="compositionally biased region" description="Basic and acidic residues" evidence="1">
    <location>
        <begin position="601"/>
        <end position="610"/>
    </location>
</feature>
<dbReference type="PANTHER" id="PTHR42851">
    <property type="entry name" value="ALDOLASE-RELATED"/>
    <property type="match status" value="1"/>
</dbReference>
<feature type="compositionally biased region" description="Basic residues" evidence="1">
    <location>
        <begin position="641"/>
        <end position="651"/>
    </location>
</feature>
<feature type="compositionally biased region" description="Basic and acidic residues" evidence="1">
    <location>
        <begin position="47"/>
        <end position="59"/>
    </location>
</feature>
<dbReference type="PROSITE" id="PS50812">
    <property type="entry name" value="PWWP"/>
    <property type="match status" value="1"/>
</dbReference>
<dbReference type="PANTHER" id="PTHR42851:SF19">
    <property type="entry name" value="PWWP DOMAIN-CONTAINING PROTEIN 2-RELATED"/>
    <property type="match status" value="1"/>
</dbReference>
<dbReference type="AlphaFoldDB" id="A0A6J1CVQ4"/>
<feature type="region of interest" description="Disordered" evidence="1">
    <location>
        <begin position="305"/>
        <end position="326"/>
    </location>
</feature>
<protein>
    <submittedName>
        <fullName evidence="4">Uncharacterized protein LOC111015004 isoform X2</fullName>
    </submittedName>
</protein>
<feature type="region of interest" description="Disordered" evidence="1">
    <location>
        <begin position="706"/>
        <end position="740"/>
    </location>
</feature>
<dbReference type="CDD" id="cd05162">
    <property type="entry name" value="PWWP"/>
    <property type="match status" value="1"/>
</dbReference>
<dbReference type="SMART" id="SM00293">
    <property type="entry name" value="PWWP"/>
    <property type="match status" value="1"/>
</dbReference>
<dbReference type="InterPro" id="IPR053063">
    <property type="entry name" value="PWWP_domain_containing_PDP"/>
</dbReference>
<feature type="domain" description="PWWP" evidence="2">
    <location>
        <begin position="385"/>
        <end position="446"/>
    </location>
</feature>
<dbReference type="RefSeq" id="XP_022145594.1">
    <property type="nucleotide sequence ID" value="XM_022289902.1"/>
</dbReference>
<sequence length="740" mass="82162">MSGNGEQIDLNSDVDLGDREIEADGISLSHPVTDSLIEQRNVESCSRELGKDEAIDVQEKNSSGEGLCRSDEDEADVNVGYEAADGEFLEGRSPDNAKGVEVDAGARSGEESSIAINALSEAEMECSERRHISEKVEDLCGDEIIADEKEVVNAAGTLKTSPSDALFCCEAKGEADSTSEHHSIISVGTELNVESQEEGVFRIQDEEEKVAQNEELAFGSVDVKCDQIVKEDCESHRLLDHGGCVDVLININPEDPFLHMDIDDSGSRHENLGSDDRIQFTDNLSQKVEILTESKELSPEFATDIRTTPLPDCSENQSGKVGGGQTIEDPATSCHILKKEALTDIDEANLFDVFVEVDPHVLMDEEDVSDDVSADSADSVVDFNVYDLVWSKVPSHPWWPGQICDPSASSKKAMKYFKSGRYLIAFFGDHTFAWKEALMIKPFWEYFLELQKQSNLESFHQAIDCALEEFSRRVEFSLACSCLSEELYSELRTQTLTNAGIRKKFSKRVGGDSSLTASSFDPMKLVNIVKEAALSPHGVIDKLELVCAQAQLLAFNRWKGYYELPKFDKSNVDFNDTEHVLVGENDYRSELMEDIAMDTKHDEAADDGKGNLKTQDSSSGKWKHYGAAEDGKGSLSGSTSKKPHGILNKKRRSEDNTGNELNFHGSSHDPAINNPMESAYESGKTKQTFRIGDRIQKVAYKLNESSPILKHDDERSQETVAKTKRNRKPPPNKRRRRLRN</sequence>